<accession>A0ABN8XH99</accession>
<evidence type="ECO:0000256" key="2">
    <source>
        <dbReference type="SAM" id="Coils"/>
    </source>
</evidence>
<dbReference type="PROSITE" id="PS50005">
    <property type="entry name" value="TPR"/>
    <property type="match status" value="4"/>
</dbReference>
<dbReference type="RefSeq" id="WP_009058775.1">
    <property type="nucleotide sequence ID" value="NZ_JAHXRZ010000002.1"/>
</dbReference>
<feature type="coiled-coil region" evidence="2">
    <location>
        <begin position="160"/>
        <end position="190"/>
    </location>
</feature>
<dbReference type="Gene3D" id="1.25.40.10">
    <property type="entry name" value="Tetratricopeptide repeat domain"/>
    <property type="match status" value="2"/>
</dbReference>
<dbReference type="EMBL" id="OX458932">
    <property type="protein sequence ID" value="CAI9085553.1"/>
    <property type="molecule type" value="Genomic_DNA"/>
</dbReference>
<gene>
    <name evidence="4" type="primary">nrfG</name>
    <name evidence="4" type="ORF">MFUM_1195</name>
</gene>
<feature type="transmembrane region" description="Helical" evidence="3">
    <location>
        <begin position="21"/>
        <end position="37"/>
    </location>
</feature>
<dbReference type="InterPro" id="IPR019734">
    <property type="entry name" value="TPR_rpt"/>
</dbReference>
<dbReference type="InterPro" id="IPR037919">
    <property type="entry name" value="OGT"/>
</dbReference>
<dbReference type="PANTHER" id="PTHR44366:SF1">
    <property type="entry name" value="UDP-N-ACETYLGLUCOSAMINE--PEPTIDE N-ACETYLGLUCOSAMINYLTRANSFERASE 110 KDA SUBUNIT"/>
    <property type="match status" value="1"/>
</dbReference>
<feature type="repeat" description="TPR" evidence="1">
    <location>
        <begin position="449"/>
        <end position="482"/>
    </location>
</feature>
<organism evidence="4 5">
    <name type="scientific">Candidatus Methylacidiphilum fumarolicum</name>
    <dbReference type="NCBI Taxonomy" id="591154"/>
    <lineage>
        <taxon>Bacteria</taxon>
        <taxon>Pseudomonadati</taxon>
        <taxon>Verrucomicrobiota</taxon>
        <taxon>Methylacidiphilae</taxon>
        <taxon>Methylacidiphilales</taxon>
        <taxon>Methylacidiphilaceae</taxon>
        <taxon>Methylacidiphilum (ex Ratnadevi et al. 2023)</taxon>
    </lineage>
</organism>
<keyword evidence="1" id="KW-0802">TPR repeat</keyword>
<evidence type="ECO:0000313" key="4">
    <source>
        <dbReference type="EMBL" id="CAI9085553.1"/>
    </source>
</evidence>
<keyword evidence="3" id="KW-0472">Membrane</keyword>
<dbReference type="SMART" id="SM00028">
    <property type="entry name" value="TPR"/>
    <property type="match status" value="4"/>
</dbReference>
<keyword evidence="2" id="KW-0175">Coiled coil</keyword>
<keyword evidence="3" id="KW-0812">Transmembrane</keyword>
<dbReference type="InterPro" id="IPR011990">
    <property type="entry name" value="TPR-like_helical_dom_sf"/>
</dbReference>
<keyword evidence="3" id="KW-1133">Transmembrane helix</keyword>
<dbReference type="SUPFAM" id="SSF48452">
    <property type="entry name" value="TPR-like"/>
    <property type="match status" value="1"/>
</dbReference>
<keyword evidence="5" id="KW-1185">Reference proteome</keyword>
<dbReference type="Proteomes" id="UP001161497">
    <property type="component" value="Chromosome"/>
</dbReference>
<evidence type="ECO:0000256" key="3">
    <source>
        <dbReference type="SAM" id="Phobius"/>
    </source>
</evidence>
<dbReference type="Pfam" id="PF13181">
    <property type="entry name" value="TPR_8"/>
    <property type="match status" value="1"/>
</dbReference>
<feature type="repeat" description="TPR" evidence="1">
    <location>
        <begin position="483"/>
        <end position="516"/>
    </location>
</feature>
<reference evidence="4" key="1">
    <citation type="submission" date="2023-03" db="EMBL/GenBank/DDBJ databases">
        <authorList>
            <person name="Cremers G."/>
            <person name="Picone N."/>
        </authorList>
    </citation>
    <scope>NUCLEOTIDE SEQUENCE</scope>
    <source>
        <strain evidence="4">Sample_alias</strain>
    </source>
</reference>
<evidence type="ECO:0000313" key="5">
    <source>
        <dbReference type="Proteomes" id="UP001161497"/>
    </source>
</evidence>
<name>A0ABN8XH99_9BACT</name>
<evidence type="ECO:0000256" key="1">
    <source>
        <dbReference type="PROSITE-ProRule" id="PRU00339"/>
    </source>
</evidence>
<protein>
    <submittedName>
        <fullName evidence="4">TPR repeats containing protein</fullName>
    </submittedName>
</protein>
<feature type="coiled-coil region" evidence="2">
    <location>
        <begin position="227"/>
        <end position="330"/>
    </location>
</feature>
<feature type="repeat" description="TPR" evidence="1">
    <location>
        <begin position="381"/>
        <end position="414"/>
    </location>
</feature>
<feature type="repeat" description="TPR" evidence="1">
    <location>
        <begin position="415"/>
        <end position="448"/>
    </location>
</feature>
<sequence length="566" mass="65037">MPDIKNKEKIGPILNKILNKTFFLIVFSSFLFFFQPLESQGKLQKTTPSPKTDGVSTPQDWFLEAYFITREADGLLSSKNYIEAEKKYRIAYSLLGSLRATYPEWETAIVRYRTKYIKEKLEHLSRLNAQNTTEKKKFQEDFEQDNNLSLLVNPQPSVSLEELQALKNKIANLSKQLELLRKEKEALLENLPYNQPKSRTETLKTESTTNQVFQGMTLQELSHLPQIKDQQKNRKNLTSQLEKALEEAKKTAQQLKEENSLLKKELQDVQSSLHNQKEISQKPNETRQLAILQRENMVLKKTLGQLLDKQKRIEEEKEALALELEKANKLLAFIGEKEEVLAERLPPKVTKESMAALKQKTQIEPAAQSLAFRKESVVEEIRNLFDRGARLYSEKRYKEAYDVYHKVLSLDPSSGIGWLNLGLVTLAMEKNSEASLYLKKAVEFLPRDPMPYALLGQLYFQNGSLTAATEMVEKAVKLDPQNAKLRKELGEIYKARGLELLAAKELNKAIELNPYDGMAHFDLALVYISYNPPLVAQAKRHYRDAISLGVPKDERLEQKIGYSTQR</sequence>
<proteinExistence type="predicted"/>
<dbReference type="PANTHER" id="PTHR44366">
    <property type="entry name" value="UDP-N-ACETYLGLUCOSAMINE--PEPTIDE N-ACETYLGLUCOSAMINYLTRANSFERASE 110 KDA SUBUNIT"/>
    <property type="match status" value="1"/>
</dbReference>